<dbReference type="Proteomes" id="UP001244011">
    <property type="component" value="Unassembled WGS sequence"/>
</dbReference>
<proteinExistence type="predicted"/>
<organism evidence="1 2">
    <name type="scientific">Phialemonium atrogriseum</name>
    <dbReference type="NCBI Taxonomy" id="1093897"/>
    <lineage>
        <taxon>Eukaryota</taxon>
        <taxon>Fungi</taxon>
        <taxon>Dikarya</taxon>
        <taxon>Ascomycota</taxon>
        <taxon>Pezizomycotina</taxon>
        <taxon>Sordariomycetes</taxon>
        <taxon>Sordariomycetidae</taxon>
        <taxon>Cephalothecales</taxon>
        <taxon>Cephalothecaceae</taxon>
        <taxon>Phialemonium</taxon>
    </lineage>
</organism>
<name>A0AAJ0BPW2_9PEZI</name>
<gene>
    <name evidence="1" type="ORF">QBC33DRAFT_520013</name>
</gene>
<sequence>MSKFRQLLGFVECASLEKSDSKPNESTSKSEACVFDGDLNFRRRRGTKLLQGTNPLEGGYQQILATPSSDEKDLIEAISAQTTVKDNEHREHILTGRPWPSHPQAPAAAAAAAGVQVRADGLPNEGRVEGRKSPFVERLTADKCKQEAHVYKLLGSGDSSNRINAAEGTRPPSITSKVDVGEFLRFD</sequence>
<dbReference type="GeneID" id="85309513"/>
<comment type="caution">
    <text evidence="1">The sequence shown here is derived from an EMBL/GenBank/DDBJ whole genome shotgun (WGS) entry which is preliminary data.</text>
</comment>
<evidence type="ECO:0000313" key="1">
    <source>
        <dbReference type="EMBL" id="KAK1761897.1"/>
    </source>
</evidence>
<keyword evidence="2" id="KW-1185">Reference proteome</keyword>
<dbReference type="RefSeq" id="XP_060278110.1">
    <property type="nucleotide sequence ID" value="XM_060426326.1"/>
</dbReference>
<evidence type="ECO:0000313" key="2">
    <source>
        <dbReference type="Proteomes" id="UP001244011"/>
    </source>
</evidence>
<accession>A0AAJ0BPW2</accession>
<dbReference type="EMBL" id="MU839047">
    <property type="protein sequence ID" value="KAK1761897.1"/>
    <property type="molecule type" value="Genomic_DNA"/>
</dbReference>
<dbReference type="AlphaFoldDB" id="A0AAJ0BPW2"/>
<protein>
    <submittedName>
        <fullName evidence="1">Uncharacterized protein</fullName>
    </submittedName>
</protein>
<reference evidence="1" key="1">
    <citation type="submission" date="2023-06" db="EMBL/GenBank/DDBJ databases">
        <title>Genome-scale phylogeny and comparative genomics of the fungal order Sordariales.</title>
        <authorList>
            <consortium name="Lawrence Berkeley National Laboratory"/>
            <person name="Hensen N."/>
            <person name="Bonometti L."/>
            <person name="Westerberg I."/>
            <person name="Brannstrom I.O."/>
            <person name="Guillou S."/>
            <person name="Cros-Aarteil S."/>
            <person name="Calhoun S."/>
            <person name="Haridas S."/>
            <person name="Kuo A."/>
            <person name="Mondo S."/>
            <person name="Pangilinan J."/>
            <person name="Riley R."/>
            <person name="Labutti K."/>
            <person name="Andreopoulos B."/>
            <person name="Lipzen A."/>
            <person name="Chen C."/>
            <person name="Yanf M."/>
            <person name="Daum C."/>
            <person name="Ng V."/>
            <person name="Clum A."/>
            <person name="Steindorff A."/>
            <person name="Ohm R."/>
            <person name="Martin F."/>
            <person name="Silar P."/>
            <person name="Natvig D."/>
            <person name="Lalanne C."/>
            <person name="Gautier V."/>
            <person name="Ament-Velasquez S.L."/>
            <person name="Kruys A."/>
            <person name="Hutchinson M.I."/>
            <person name="Powell A.J."/>
            <person name="Barry K."/>
            <person name="Miller A.N."/>
            <person name="Grigoriev I.V."/>
            <person name="Debuchy R."/>
            <person name="Gladieux P."/>
            <person name="Thoren M.H."/>
            <person name="Johannesson H."/>
        </authorList>
    </citation>
    <scope>NUCLEOTIDE SEQUENCE</scope>
    <source>
        <strain evidence="1">8032-3</strain>
    </source>
</reference>